<proteinExistence type="predicted"/>
<keyword evidence="7" id="KW-0472">Membrane</keyword>
<keyword evidence="6" id="KW-0496">Mitochondrion</keyword>
<keyword evidence="5" id="KW-0175">Coiled coil</keyword>
<evidence type="ECO:0000256" key="5">
    <source>
        <dbReference type="ARBA" id="ARBA00023054"/>
    </source>
</evidence>
<evidence type="ECO:0000313" key="8">
    <source>
        <dbReference type="EMBL" id="KAF5841114.1"/>
    </source>
</evidence>
<evidence type="ECO:0000256" key="3">
    <source>
        <dbReference type="ARBA" id="ARBA00022692"/>
    </source>
</evidence>
<gene>
    <name evidence="8" type="ORF">DUNSADRAFT_14288</name>
</gene>
<dbReference type="EMBL" id="MU069494">
    <property type="protein sequence ID" value="KAF5841114.1"/>
    <property type="molecule type" value="Genomic_DNA"/>
</dbReference>
<comment type="subcellular location">
    <subcellularLocation>
        <location evidence="2">Membrane</location>
    </subcellularLocation>
    <subcellularLocation>
        <location evidence="1">Mitochondrion</location>
    </subcellularLocation>
</comment>
<evidence type="ECO:0000256" key="6">
    <source>
        <dbReference type="ARBA" id="ARBA00023128"/>
    </source>
</evidence>
<comment type="caution">
    <text evidence="8">The sequence shown here is derived from an EMBL/GenBank/DDBJ whole genome shotgun (WGS) entry which is preliminary data.</text>
</comment>
<dbReference type="PANTHER" id="PTHR14360:SF1">
    <property type="entry name" value="PROTEIN FMP32, MITOCHONDRIAL"/>
    <property type="match status" value="1"/>
</dbReference>
<evidence type="ECO:0000256" key="4">
    <source>
        <dbReference type="ARBA" id="ARBA00022989"/>
    </source>
</evidence>
<protein>
    <submittedName>
        <fullName evidence="8">Chloroplast tscA maturation factor</fullName>
    </submittedName>
</protein>
<evidence type="ECO:0000256" key="7">
    <source>
        <dbReference type="ARBA" id="ARBA00023136"/>
    </source>
</evidence>
<organism evidence="8 9">
    <name type="scientific">Dunaliella salina</name>
    <name type="common">Green alga</name>
    <name type="synonym">Protococcus salinus</name>
    <dbReference type="NCBI Taxonomy" id="3046"/>
    <lineage>
        <taxon>Eukaryota</taxon>
        <taxon>Viridiplantae</taxon>
        <taxon>Chlorophyta</taxon>
        <taxon>core chlorophytes</taxon>
        <taxon>Chlorophyceae</taxon>
        <taxon>CS clade</taxon>
        <taxon>Chlamydomonadales</taxon>
        <taxon>Dunaliellaceae</taxon>
        <taxon>Dunaliella</taxon>
    </lineage>
</organism>
<keyword evidence="9" id="KW-1185">Reference proteome</keyword>
<reference evidence="8" key="1">
    <citation type="submission" date="2017-08" db="EMBL/GenBank/DDBJ databases">
        <authorList>
            <person name="Polle J.E."/>
            <person name="Barry K."/>
            <person name="Cushman J."/>
            <person name="Schmutz J."/>
            <person name="Tran D."/>
            <person name="Hathwaick L.T."/>
            <person name="Yim W.C."/>
            <person name="Jenkins J."/>
            <person name="Mckie-Krisberg Z.M."/>
            <person name="Prochnik S."/>
            <person name="Lindquist E."/>
            <person name="Dockter R.B."/>
            <person name="Adam C."/>
            <person name="Molina H."/>
            <person name="Bunkerborg J."/>
            <person name="Jin E."/>
            <person name="Buchheim M."/>
            <person name="Magnuson J."/>
        </authorList>
    </citation>
    <scope>NUCLEOTIDE SEQUENCE</scope>
    <source>
        <strain evidence="8">CCAP 19/18</strain>
    </source>
</reference>
<dbReference type="PANTHER" id="PTHR14360">
    <property type="entry name" value="PROTEIN FMP32, MITOCHONDRIAL"/>
    <property type="match status" value="1"/>
</dbReference>
<evidence type="ECO:0000256" key="1">
    <source>
        <dbReference type="ARBA" id="ARBA00004173"/>
    </source>
</evidence>
<dbReference type="InterPro" id="IPR024461">
    <property type="entry name" value="CCDC90-like"/>
</dbReference>
<keyword evidence="4" id="KW-1133">Transmembrane helix</keyword>
<keyword evidence="3" id="KW-0812">Transmembrane</keyword>
<name>A0ABQ7H2M6_DUNSA</name>
<evidence type="ECO:0000256" key="2">
    <source>
        <dbReference type="ARBA" id="ARBA00004370"/>
    </source>
</evidence>
<accession>A0ABQ7H2M6</accession>
<evidence type="ECO:0000313" key="9">
    <source>
        <dbReference type="Proteomes" id="UP000815325"/>
    </source>
</evidence>
<sequence length="237" mass="27069">MFYVHQGTFSIAQTFHVVLMLPSFWRRSWPAVAGTKSCVRAFSSNNKELVSKNLLVDTLQLAKDFEQAGLPRHAADKLAEQITELIVMNRIKMEETFVTNAYMEKVALMQESKVMGFKTELLKAQDMGHANVNKDLDRQQSFLDKMRTELRHEMDKMNSSQRLDLNLEKGRMRDDLQLIRDKTTELEIKVDRDINELKSSVEKGKNDTIKSVITIIGTFSAIAFTISRFVQMGMGAG</sequence>
<dbReference type="Proteomes" id="UP000815325">
    <property type="component" value="Unassembled WGS sequence"/>
</dbReference>
<dbReference type="Pfam" id="PF07798">
    <property type="entry name" value="CCDC90-like"/>
    <property type="match status" value="1"/>
</dbReference>